<keyword evidence="6 7" id="KW-0472">Membrane</keyword>
<evidence type="ECO:0000256" key="2">
    <source>
        <dbReference type="ARBA" id="ARBA00022692"/>
    </source>
</evidence>
<keyword evidence="2 7" id="KW-0812">Transmembrane</keyword>
<evidence type="ECO:0000313" key="10">
    <source>
        <dbReference type="EMBL" id="WNF32745.1"/>
    </source>
</evidence>
<dbReference type="Gene3D" id="3.40.50.300">
    <property type="entry name" value="P-loop containing nucleotide triphosphate hydrolases"/>
    <property type="match status" value="1"/>
</dbReference>
<keyword evidence="11" id="KW-1185">Reference proteome</keyword>
<feature type="transmembrane region" description="Helical" evidence="7">
    <location>
        <begin position="286"/>
        <end position="311"/>
    </location>
</feature>
<dbReference type="EMBL" id="CP134501">
    <property type="protein sequence ID" value="WNF32745.1"/>
    <property type="molecule type" value="Genomic_DNA"/>
</dbReference>
<dbReference type="InterPro" id="IPR036640">
    <property type="entry name" value="ABC1_TM_sf"/>
</dbReference>
<dbReference type="GO" id="GO:0005524">
    <property type="term" value="F:ATP binding"/>
    <property type="evidence" value="ECO:0007669"/>
    <property type="project" value="UniProtKB-KW"/>
</dbReference>
<sequence>MLKSLIEPFRYEKLKLTNESKVKKSSSKVKDWKGTLKRIWGYMSDQKVLFLFVLLMVFISTVLTILGPFLVGKGIDIYIVEKSGNHFFFFFVVLVLIYALHSLSIWLQNIWMIKVAQNTVYKIRSDLFRQFHLLPISFFDQKKTGELMSRMTNDVENVSSTLNSSVIQISSSVLTLIGVVSVMLWMSPFLTIITLIVVPLLVVGMKWITRRTGQLFKEQQRSLGELNGYIEETITGQRIVKTFSQENRVMHEFLEKNERLRRSSFWAQTISGFIPKLMHVLNNLSFTLIAGFGGIFALKGWITIGTIVVFAEYARQFTRPLNDLANQFNTLLSAVAGAERVFDLLDEQAEEADFGEYVQSANIKGDIVFDRVSFSYGEESQTIKNISFHVFPGETVALVGATGAGKTTIINLLARFYEINEGRILIDGKDISKLRRSELRQAMGFVLQDPFLFHTTIRENIRYGRLDATDEEVEEAAKLANAHSFIKNLPDQYDTIINEGGTSISQGQKQLLSIARAILKNPSILLLDEATSSIDTVTELKIQEALERLMKGRTSFVIAHRLNTIKKADQIFVIQDGRIVEKGSHDELLEKEGFYFDLVTNQLKPQLKTKDMLSEIKDHI</sequence>
<comment type="subcellular location">
    <subcellularLocation>
        <location evidence="1">Cell membrane</location>
        <topology evidence="1">Multi-pass membrane protein</topology>
    </subcellularLocation>
</comment>
<dbReference type="Gene3D" id="1.20.1560.10">
    <property type="entry name" value="ABC transporter type 1, transmembrane domain"/>
    <property type="match status" value="1"/>
</dbReference>
<evidence type="ECO:0000259" key="8">
    <source>
        <dbReference type="PROSITE" id="PS50893"/>
    </source>
</evidence>
<evidence type="ECO:0000256" key="4">
    <source>
        <dbReference type="ARBA" id="ARBA00022840"/>
    </source>
</evidence>
<evidence type="ECO:0000256" key="7">
    <source>
        <dbReference type="SAM" id="Phobius"/>
    </source>
</evidence>
<dbReference type="InterPro" id="IPR039421">
    <property type="entry name" value="Type_1_exporter"/>
</dbReference>
<dbReference type="RefSeq" id="WP_311066528.1">
    <property type="nucleotide sequence ID" value="NZ_CP134501.1"/>
</dbReference>
<dbReference type="Proteomes" id="UP001303701">
    <property type="component" value="Chromosome"/>
</dbReference>
<reference evidence="10 11" key="1">
    <citation type="submission" date="2023-09" db="EMBL/GenBank/DDBJ databases">
        <title>Different Types of Thermotolerant Ring-Cleaving Dioxygenases derived from Aeribacillus composti HB-1 applied for multiple aromatic hydrocarbons removal.</title>
        <authorList>
            <person name="Cao L."/>
            <person name="Li M."/>
            <person name="Ma T."/>
        </authorList>
    </citation>
    <scope>NUCLEOTIDE SEQUENCE [LARGE SCALE GENOMIC DNA]</scope>
    <source>
        <strain evidence="10 11">HB-1</strain>
    </source>
</reference>
<feature type="domain" description="ABC transmembrane type-1" evidence="9">
    <location>
        <begin position="51"/>
        <end position="333"/>
    </location>
</feature>
<dbReference type="InterPro" id="IPR011527">
    <property type="entry name" value="ABC1_TM_dom"/>
</dbReference>
<protein>
    <submittedName>
        <fullName evidence="10">ABC transporter ATP-binding protein</fullName>
    </submittedName>
</protein>
<dbReference type="SUPFAM" id="SSF52540">
    <property type="entry name" value="P-loop containing nucleoside triphosphate hydrolases"/>
    <property type="match status" value="1"/>
</dbReference>
<dbReference type="GeneID" id="301127527"/>
<evidence type="ECO:0000256" key="5">
    <source>
        <dbReference type="ARBA" id="ARBA00022989"/>
    </source>
</evidence>
<dbReference type="InterPro" id="IPR017871">
    <property type="entry name" value="ABC_transporter-like_CS"/>
</dbReference>
<accession>A0ABY9WA69</accession>
<name>A0ABY9WA69_9BACI</name>
<feature type="transmembrane region" description="Helical" evidence="7">
    <location>
        <begin position="48"/>
        <end position="67"/>
    </location>
</feature>
<evidence type="ECO:0000256" key="3">
    <source>
        <dbReference type="ARBA" id="ARBA00022741"/>
    </source>
</evidence>
<dbReference type="PANTHER" id="PTHR43394:SF1">
    <property type="entry name" value="ATP-BINDING CASSETTE SUB-FAMILY B MEMBER 10, MITOCHONDRIAL"/>
    <property type="match status" value="1"/>
</dbReference>
<evidence type="ECO:0000259" key="9">
    <source>
        <dbReference type="PROSITE" id="PS50929"/>
    </source>
</evidence>
<keyword evidence="4 10" id="KW-0067">ATP-binding</keyword>
<feature type="transmembrane region" description="Helical" evidence="7">
    <location>
        <begin position="166"/>
        <end position="186"/>
    </location>
</feature>
<dbReference type="PANTHER" id="PTHR43394">
    <property type="entry name" value="ATP-DEPENDENT PERMEASE MDL1, MITOCHONDRIAL"/>
    <property type="match status" value="1"/>
</dbReference>
<dbReference type="InterPro" id="IPR027417">
    <property type="entry name" value="P-loop_NTPase"/>
</dbReference>
<dbReference type="CDD" id="cd18547">
    <property type="entry name" value="ABC_6TM_Tm288_like"/>
    <property type="match status" value="1"/>
</dbReference>
<organism evidence="10 11">
    <name type="scientific">Aeribacillus composti</name>
    <dbReference type="NCBI Taxonomy" id="1868734"/>
    <lineage>
        <taxon>Bacteria</taxon>
        <taxon>Bacillati</taxon>
        <taxon>Bacillota</taxon>
        <taxon>Bacilli</taxon>
        <taxon>Bacillales</taxon>
        <taxon>Bacillaceae</taxon>
        <taxon>Aeribacillus</taxon>
    </lineage>
</organism>
<dbReference type="CDD" id="cd03254">
    <property type="entry name" value="ABCC_Glucan_exporter_like"/>
    <property type="match status" value="1"/>
</dbReference>
<dbReference type="PROSITE" id="PS50893">
    <property type="entry name" value="ABC_TRANSPORTER_2"/>
    <property type="match status" value="1"/>
</dbReference>
<dbReference type="PROSITE" id="PS00211">
    <property type="entry name" value="ABC_TRANSPORTER_1"/>
    <property type="match status" value="1"/>
</dbReference>
<gene>
    <name evidence="10" type="ORF">RI196_16155</name>
</gene>
<dbReference type="PROSITE" id="PS50929">
    <property type="entry name" value="ABC_TM1F"/>
    <property type="match status" value="1"/>
</dbReference>
<evidence type="ECO:0000256" key="6">
    <source>
        <dbReference type="ARBA" id="ARBA00023136"/>
    </source>
</evidence>
<evidence type="ECO:0000313" key="11">
    <source>
        <dbReference type="Proteomes" id="UP001303701"/>
    </source>
</evidence>
<evidence type="ECO:0000256" key="1">
    <source>
        <dbReference type="ARBA" id="ARBA00004651"/>
    </source>
</evidence>
<feature type="domain" description="ABC transporter" evidence="8">
    <location>
        <begin position="367"/>
        <end position="601"/>
    </location>
</feature>
<dbReference type="InterPro" id="IPR003593">
    <property type="entry name" value="AAA+_ATPase"/>
</dbReference>
<proteinExistence type="predicted"/>
<dbReference type="SMART" id="SM00382">
    <property type="entry name" value="AAA"/>
    <property type="match status" value="1"/>
</dbReference>
<dbReference type="Pfam" id="PF00005">
    <property type="entry name" value="ABC_tran"/>
    <property type="match status" value="1"/>
</dbReference>
<feature type="transmembrane region" description="Helical" evidence="7">
    <location>
        <begin position="87"/>
        <end position="107"/>
    </location>
</feature>
<keyword evidence="5 7" id="KW-1133">Transmembrane helix</keyword>
<dbReference type="Pfam" id="PF00664">
    <property type="entry name" value="ABC_membrane"/>
    <property type="match status" value="1"/>
</dbReference>
<dbReference type="SUPFAM" id="SSF90123">
    <property type="entry name" value="ABC transporter transmembrane region"/>
    <property type="match status" value="1"/>
</dbReference>
<dbReference type="InterPro" id="IPR003439">
    <property type="entry name" value="ABC_transporter-like_ATP-bd"/>
</dbReference>
<feature type="transmembrane region" description="Helical" evidence="7">
    <location>
        <begin position="192"/>
        <end position="209"/>
    </location>
</feature>
<keyword evidence="3" id="KW-0547">Nucleotide-binding</keyword>